<name>A0A9X3F9Z6_9BACT</name>
<keyword evidence="2" id="KW-1185">Reference proteome</keyword>
<dbReference type="EMBL" id="JAPOHD010000068">
    <property type="protein sequence ID" value="MCY1723273.1"/>
    <property type="molecule type" value="Genomic_DNA"/>
</dbReference>
<evidence type="ECO:0000313" key="1">
    <source>
        <dbReference type="EMBL" id="MCY1723273.1"/>
    </source>
</evidence>
<dbReference type="Proteomes" id="UP001145087">
    <property type="component" value="Unassembled WGS sequence"/>
</dbReference>
<evidence type="ECO:0000313" key="2">
    <source>
        <dbReference type="Proteomes" id="UP001145087"/>
    </source>
</evidence>
<reference evidence="1" key="1">
    <citation type="submission" date="2022-11" db="EMBL/GenBank/DDBJ databases">
        <title>Marilongibacter aestuarii gen. nov., sp. nov., isolated from tidal flat sediment.</title>
        <authorList>
            <person name="Jiayan W."/>
        </authorList>
    </citation>
    <scope>NUCLEOTIDE SEQUENCE</scope>
    <source>
        <strain evidence="1">Z1-6</strain>
    </source>
</reference>
<protein>
    <submittedName>
        <fullName evidence="1">Uncharacterized protein</fullName>
    </submittedName>
</protein>
<gene>
    <name evidence="1" type="ORF">OU798_23185</name>
</gene>
<proteinExistence type="predicted"/>
<sequence>MVLIKNINDITLVGNEREHYRRKNGIPDLLCGHVTLSVRALSARIGVSSLKVITLFKKIGNLNLVELRGVGASEGQNQPVYAPCSVFYNSIVLSTNFKKYRNEISENWE</sequence>
<dbReference type="AlphaFoldDB" id="A0A9X3F9Z6"/>
<dbReference type="RefSeq" id="WP_343335599.1">
    <property type="nucleotide sequence ID" value="NZ_JAPOHD010000068.1"/>
</dbReference>
<comment type="caution">
    <text evidence="1">The sequence shown here is derived from an EMBL/GenBank/DDBJ whole genome shotgun (WGS) entry which is preliminary data.</text>
</comment>
<accession>A0A9X3F9Z6</accession>
<organism evidence="1 2">
    <name type="scientific">Draconibacterium aestuarii</name>
    <dbReference type="NCBI Taxonomy" id="2998507"/>
    <lineage>
        <taxon>Bacteria</taxon>
        <taxon>Pseudomonadati</taxon>
        <taxon>Bacteroidota</taxon>
        <taxon>Bacteroidia</taxon>
        <taxon>Marinilabiliales</taxon>
        <taxon>Prolixibacteraceae</taxon>
        <taxon>Draconibacterium</taxon>
    </lineage>
</organism>